<reference evidence="1 2" key="1">
    <citation type="submission" date="2019-05" db="EMBL/GenBank/DDBJ databases">
        <title>Another draft genome of Portunus trituberculatus and its Hox gene families provides insights of decapod evolution.</title>
        <authorList>
            <person name="Jeong J.-H."/>
            <person name="Song I."/>
            <person name="Kim S."/>
            <person name="Choi T."/>
            <person name="Kim D."/>
            <person name="Ryu S."/>
            <person name="Kim W."/>
        </authorList>
    </citation>
    <scope>NUCLEOTIDE SEQUENCE [LARGE SCALE GENOMIC DNA]</scope>
    <source>
        <tissue evidence="1">Muscle</tissue>
    </source>
</reference>
<dbReference type="EMBL" id="VSRR010074947">
    <property type="protein sequence ID" value="MPC87588.1"/>
    <property type="molecule type" value="Genomic_DNA"/>
</dbReference>
<dbReference type="Proteomes" id="UP000324222">
    <property type="component" value="Unassembled WGS sequence"/>
</dbReference>
<comment type="caution">
    <text evidence="1">The sequence shown here is derived from an EMBL/GenBank/DDBJ whole genome shotgun (WGS) entry which is preliminary data.</text>
</comment>
<keyword evidence="2" id="KW-1185">Reference proteome</keyword>
<accession>A0A5B7J3W2</accession>
<name>A0A5B7J3W2_PORTR</name>
<evidence type="ECO:0000313" key="1">
    <source>
        <dbReference type="EMBL" id="MPC87588.1"/>
    </source>
</evidence>
<sequence length="78" mass="8790">MEIPDAFTHLTSDAAVPEHYERIRTQGKTNTSTCYGPRAPAGFFSIEPRAIKLTRPLRQLDSLRRRLEVHTDGLLAVV</sequence>
<proteinExistence type="predicted"/>
<dbReference type="AlphaFoldDB" id="A0A5B7J3W2"/>
<gene>
    <name evidence="1" type="ORF">E2C01_082455</name>
</gene>
<organism evidence="1 2">
    <name type="scientific">Portunus trituberculatus</name>
    <name type="common">Swimming crab</name>
    <name type="synonym">Neptunus trituberculatus</name>
    <dbReference type="NCBI Taxonomy" id="210409"/>
    <lineage>
        <taxon>Eukaryota</taxon>
        <taxon>Metazoa</taxon>
        <taxon>Ecdysozoa</taxon>
        <taxon>Arthropoda</taxon>
        <taxon>Crustacea</taxon>
        <taxon>Multicrustacea</taxon>
        <taxon>Malacostraca</taxon>
        <taxon>Eumalacostraca</taxon>
        <taxon>Eucarida</taxon>
        <taxon>Decapoda</taxon>
        <taxon>Pleocyemata</taxon>
        <taxon>Brachyura</taxon>
        <taxon>Eubrachyura</taxon>
        <taxon>Portunoidea</taxon>
        <taxon>Portunidae</taxon>
        <taxon>Portuninae</taxon>
        <taxon>Portunus</taxon>
    </lineage>
</organism>
<evidence type="ECO:0000313" key="2">
    <source>
        <dbReference type="Proteomes" id="UP000324222"/>
    </source>
</evidence>
<protein>
    <submittedName>
        <fullName evidence="1">Uncharacterized protein</fullName>
    </submittedName>
</protein>